<sequence length="23" mass="2602">MEHQLSKAMTPSRNSFLPNNPTT</sequence>
<proteinExistence type="predicted"/>
<evidence type="ECO:0000256" key="1">
    <source>
        <dbReference type="SAM" id="MobiDB-lite"/>
    </source>
</evidence>
<organism evidence="2">
    <name type="scientific">Rhizophora mucronata</name>
    <name type="common">Asiatic mangrove</name>
    <dbReference type="NCBI Taxonomy" id="61149"/>
    <lineage>
        <taxon>Eukaryota</taxon>
        <taxon>Viridiplantae</taxon>
        <taxon>Streptophyta</taxon>
        <taxon>Embryophyta</taxon>
        <taxon>Tracheophyta</taxon>
        <taxon>Spermatophyta</taxon>
        <taxon>Magnoliopsida</taxon>
        <taxon>eudicotyledons</taxon>
        <taxon>Gunneridae</taxon>
        <taxon>Pentapetalae</taxon>
        <taxon>rosids</taxon>
        <taxon>fabids</taxon>
        <taxon>Malpighiales</taxon>
        <taxon>Rhizophoraceae</taxon>
        <taxon>Rhizophora</taxon>
    </lineage>
</organism>
<reference evidence="2" key="1">
    <citation type="submission" date="2018-02" db="EMBL/GenBank/DDBJ databases">
        <title>Rhizophora mucronata_Transcriptome.</title>
        <authorList>
            <person name="Meera S.P."/>
            <person name="Sreeshan A."/>
            <person name="Augustine A."/>
        </authorList>
    </citation>
    <scope>NUCLEOTIDE SEQUENCE</scope>
    <source>
        <tissue evidence="2">Leaf</tissue>
    </source>
</reference>
<dbReference type="EMBL" id="GGEC01044597">
    <property type="protein sequence ID" value="MBX25081.1"/>
    <property type="molecule type" value="Transcribed_RNA"/>
</dbReference>
<accession>A0A2P2M4E7</accession>
<evidence type="ECO:0000313" key="2">
    <source>
        <dbReference type="EMBL" id="MBX25081.1"/>
    </source>
</evidence>
<feature type="compositionally biased region" description="Polar residues" evidence="1">
    <location>
        <begin position="7"/>
        <end position="23"/>
    </location>
</feature>
<name>A0A2P2M4E7_RHIMU</name>
<dbReference type="AlphaFoldDB" id="A0A2P2M4E7"/>
<protein>
    <submittedName>
        <fullName evidence="2">Uncharacterized protein</fullName>
    </submittedName>
</protein>
<feature type="region of interest" description="Disordered" evidence="1">
    <location>
        <begin position="1"/>
        <end position="23"/>
    </location>
</feature>